<dbReference type="GO" id="GO:0000110">
    <property type="term" value="C:nucleotide-excision repair factor 1 complex"/>
    <property type="evidence" value="ECO:0007669"/>
    <property type="project" value="TreeGrafter"/>
</dbReference>
<dbReference type="GO" id="GO:0003697">
    <property type="term" value="F:single-stranded DNA binding"/>
    <property type="evidence" value="ECO:0007669"/>
    <property type="project" value="TreeGrafter"/>
</dbReference>
<dbReference type="GO" id="GO:0003684">
    <property type="term" value="F:damaged DNA binding"/>
    <property type="evidence" value="ECO:0007669"/>
    <property type="project" value="TreeGrafter"/>
</dbReference>
<dbReference type="EMBL" id="CATQJA010002652">
    <property type="protein sequence ID" value="CAJ0577867.1"/>
    <property type="molecule type" value="Genomic_DNA"/>
</dbReference>
<protein>
    <submittedName>
        <fullName evidence="4">Uncharacterized protein</fullName>
    </submittedName>
</protein>
<evidence type="ECO:0000313" key="4">
    <source>
        <dbReference type="EMBL" id="CAJ0577867.1"/>
    </source>
</evidence>
<evidence type="ECO:0000313" key="5">
    <source>
        <dbReference type="Proteomes" id="UP001177023"/>
    </source>
</evidence>
<dbReference type="PANTHER" id="PTHR10150:SF0">
    <property type="entry name" value="DNA REPAIR ENDONUCLEASE XPF"/>
    <property type="match status" value="1"/>
</dbReference>
<feature type="non-terminal residue" evidence="4">
    <location>
        <position position="530"/>
    </location>
</feature>
<evidence type="ECO:0000256" key="3">
    <source>
        <dbReference type="ARBA" id="ARBA00023204"/>
    </source>
</evidence>
<keyword evidence="3" id="KW-0234">DNA repair</keyword>
<comment type="caution">
    <text evidence="4">The sequence shown here is derived from an EMBL/GenBank/DDBJ whole genome shotgun (WGS) entry which is preliminary data.</text>
</comment>
<dbReference type="GO" id="GO:0000724">
    <property type="term" value="P:double-strand break repair via homologous recombination"/>
    <property type="evidence" value="ECO:0007669"/>
    <property type="project" value="TreeGrafter"/>
</dbReference>
<dbReference type="GO" id="GO:0000712">
    <property type="term" value="P:resolution of meiotic recombination intermediates"/>
    <property type="evidence" value="ECO:0007669"/>
    <property type="project" value="TreeGrafter"/>
</dbReference>
<organism evidence="4 5">
    <name type="scientific">Mesorhabditis spiculigera</name>
    <dbReference type="NCBI Taxonomy" id="96644"/>
    <lineage>
        <taxon>Eukaryota</taxon>
        <taxon>Metazoa</taxon>
        <taxon>Ecdysozoa</taxon>
        <taxon>Nematoda</taxon>
        <taxon>Chromadorea</taxon>
        <taxon>Rhabditida</taxon>
        <taxon>Rhabditina</taxon>
        <taxon>Rhabditomorpha</taxon>
        <taxon>Rhabditoidea</taxon>
        <taxon>Rhabditidae</taxon>
        <taxon>Mesorhabditinae</taxon>
        <taxon>Mesorhabditis</taxon>
    </lineage>
</organism>
<dbReference type="GO" id="GO:0000014">
    <property type="term" value="F:single-stranded DNA endodeoxyribonuclease activity"/>
    <property type="evidence" value="ECO:0007669"/>
    <property type="project" value="TreeGrafter"/>
</dbReference>
<evidence type="ECO:0000256" key="1">
    <source>
        <dbReference type="ARBA" id="ARBA00022763"/>
    </source>
</evidence>
<accession>A0AA36CYR6</accession>
<keyword evidence="2" id="KW-0378">Hydrolase</keyword>
<sequence>MEPEFDPNKVKKEVVLEADPAVEYHPPIEAFPEAVPLLEHEHRLMLDNLTRDTLFVFAGGLGVERLFLHYLMLYSSRKLLALVINTTDQDEAFFLSKLNALPADQFTPPKILNADVSIADRLSLYLQGGVHFITSRILMVDFLTDRIPAKMVAVILVYRAHQLLNTFQDAFILRLYREKNKEGRVRAFTDQPQAIAGLGQLQRLVDRLYVRHVRLVPRYDEGVVETLSKSEPTSIELGIDLPGAMRRCISLISDLLKVCLRELKQSAVRVKSQIEEDAESEAFNSGLYFVTELERRLRLKRSYLPDRQQRLLQDCEFLRNLLRIAETRDACTVLSKLTWFSKDKEALEHSSGWLFTPTGNRLMAVSQELASALSPRPEFAEPPKWTALQGVLDEIRELYVSPEEVPPGGPSVVIFVADDASQLQLTDLLKRGIARTKMDLKKSIRTVTGDPDIRPLWDPDQVFPFYTKEMEETEGSRKDVVGNIQKNQKEATRAVKKRKKVAETLVGIKQRNLEHFGIMRYRRTVEKGLP</sequence>
<keyword evidence="1" id="KW-0227">DNA damage</keyword>
<gene>
    <name evidence="4" type="ORF">MSPICULIGERA_LOCUS16132</name>
</gene>
<name>A0AA36CYR6_9BILA</name>
<dbReference type="Proteomes" id="UP001177023">
    <property type="component" value="Unassembled WGS sequence"/>
</dbReference>
<dbReference type="PANTHER" id="PTHR10150">
    <property type="entry name" value="DNA REPAIR ENDONUCLEASE XPF"/>
    <property type="match status" value="1"/>
</dbReference>
<evidence type="ECO:0000256" key="2">
    <source>
        <dbReference type="ARBA" id="ARBA00022801"/>
    </source>
</evidence>
<proteinExistence type="predicted"/>
<keyword evidence="5" id="KW-1185">Reference proteome</keyword>
<reference evidence="4" key="1">
    <citation type="submission" date="2023-06" db="EMBL/GenBank/DDBJ databases">
        <authorList>
            <person name="Delattre M."/>
        </authorList>
    </citation>
    <scope>NUCLEOTIDE SEQUENCE</scope>
    <source>
        <strain evidence="4">AF72</strain>
    </source>
</reference>
<dbReference type="GO" id="GO:1901255">
    <property type="term" value="P:nucleotide-excision repair involved in interstrand cross-link repair"/>
    <property type="evidence" value="ECO:0007669"/>
    <property type="project" value="TreeGrafter"/>
</dbReference>
<dbReference type="AlphaFoldDB" id="A0AA36CYR6"/>